<accession>A0A1V3WX66</accession>
<evidence type="ECO:0000313" key="1">
    <source>
        <dbReference type="EMBL" id="OOK71544.1"/>
    </source>
</evidence>
<evidence type="ECO:0000313" key="2">
    <source>
        <dbReference type="Proteomes" id="UP000188532"/>
    </source>
</evidence>
<proteinExistence type="predicted"/>
<organism evidence="1 2">
    <name type="scientific">Mycobacterium kansasii</name>
    <dbReference type="NCBI Taxonomy" id="1768"/>
    <lineage>
        <taxon>Bacteria</taxon>
        <taxon>Bacillati</taxon>
        <taxon>Actinomycetota</taxon>
        <taxon>Actinomycetes</taxon>
        <taxon>Mycobacteriales</taxon>
        <taxon>Mycobacteriaceae</taxon>
        <taxon>Mycobacterium</taxon>
    </lineage>
</organism>
<dbReference type="Proteomes" id="UP000188532">
    <property type="component" value="Unassembled WGS sequence"/>
</dbReference>
<dbReference type="PROSITE" id="PS51257">
    <property type="entry name" value="PROKAR_LIPOPROTEIN"/>
    <property type="match status" value="1"/>
</dbReference>
<reference evidence="1 2" key="1">
    <citation type="submission" date="2017-02" db="EMBL/GenBank/DDBJ databases">
        <title>Complete genome sequences of Mycobacterium kansasii strains isolated from rhesus macaques.</title>
        <authorList>
            <person name="Panda A."/>
            <person name="Nagaraj S."/>
            <person name="Zhao X."/>
            <person name="Tettelin H."/>
            <person name="Detolla L.J."/>
        </authorList>
    </citation>
    <scope>NUCLEOTIDE SEQUENCE [LARGE SCALE GENOMIC DNA]</scope>
    <source>
        <strain evidence="1 2">11-3469</strain>
    </source>
</reference>
<comment type="caution">
    <text evidence="1">The sequence shown here is derived from an EMBL/GenBank/DDBJ whole genome shotgun (WGS) entry which is preliminary data.</text>
</comment>
<gene>
    <name evidence="1" type="ORF">BZL29_5542</name>
</gene>
<dbReference type="EMBL" id="MVBN01000006">
    <property type="protein sequence ID" value="OOK71544.1"/>
    <property type="molecule type" value="Genomic_DNA"/>
</dbReference>
<sequence>MARYGEVALRRAEGSCHRNLGGLSNFPMLFAAGCNFDGREGSGRCRRVCRRRRGRMCLLYFEPCPK</sequence>
<dbReference type="AlphaFoldDB" id="A0A1V3WX66"/>
<protein>
    <submittedName>
        <fullName evidence="1">Uncharacterized protein</fullName>
    </submittedName>
</protein>
<name>A0A1V3WX66_MYCKA</name>